<dbReference type="InterPro" id="IPR036034">
    <property type="entry name" value="PDZ_sf"/>
</dbReference>
<dbReference type="InterPro" id="IPR051844">
    <property type="entry name" value="USH2_Complex_Protein"/>
</dbReference>
<dbReference type="AlphaFoldDB" id="A0A1Q3EVW6"/>
<dbReference type="EMBL" id="GFDL01015594">
    <property type="protein sequence ID" value="JAV19451.1"/>
    <property type="molecule type" value="Transcribed_RNA"/>
</dbReference>
<dbReference type="SMART" id="SM00228">
    <property type="entry name" value="PDZ"/>
    <property type="match status" value="2"/>
</dbReference>
<feature type="compositionally biased region" description="Low complexity" evidence="4">
    <location>
        <begin position="185"/>
        <end position="197"/>
    </location>
</feature>
<comment type="subcellular location">
    <subcellularLocation>
        <location evidence="1">Cell projection</location>
    </subcellularLocation>
</comment>
<reference evidence="6" key="1">
    <citation type="submission" date="2017-01" db="EMBL/GenBank/DDBJ databases">
        <title>A deep insight into the sialotranscriptome of adult male and female Cluex tarsalis mosquitoes.</title>
        <authorList>
            <person name="Ribeiro J.M."/>
            <person name="Moreira F."/>
            <person name="Bernard K.A."/>
            <person name="Calvo E."/>
        </authorList>
    </citation>
    <scope>NUCLEOTIDE SEQUENCE</scope>
    <source>
        <strain evidence="6">Kern County</strain>
        <tissue evidence="6">Salivary glands</tissue>
    </source>
</reference>
<feature type="region of interest" description="Disordered" evidence="4">
    <location>
        <begin position="426"/>
        <end position="501"/>
    </location>
</feature>
<evidence type="ECO:0000256" key="4">
    <source>
        <dbReference type="SAM" id="MobiDB-lite"/>
    </source>
</evidence>
<feature type="compositionally biased region" description="Gly residues" evidence="4">
    <location>
        <begin position="458"/>
        <end position="467"/>
    </location>
</feature>
<dbReference type="GO" id="GO:0005886">
    <property type="term" value="C:plasma membrane"/>
    <property type="evidence" value="ECO:0007669"/>
    <property type="project" value="TreeGrafter"/>
</dbReference>
<protein>
    <submittedName>
        <fullName evidence="6">Putative pdz domain-containing protein</fullName>
    </submittedName>
</protein>
<feature type="compositionally biased region" description="Pro residues" evidence="4">
    <location>
        <begin position="438"/>
        <end position="456"/>
    </location>
</feature>
<dbReference type="SUPFAM" id="SSF50156">
    <property type="entry name" value="PDZ domain-like"/>
    <property type="match status" value="2"/>
</dbReference>
<evidence type="ECO:0000259" key="5">
    <source>
        <dbReference type="PROSITE" id="PS50106"/>
    </source>
</evidence>
<dbReference type="Pfam" id="PF00595">
    <property type="entry name" value="PDZ"/>
    <property type="match status" value="2"/>
</dbReference>
<keyword evidence="3" id="KW-0966">Cell projection</keyword>
<proteinExistence type="predicted"/>
<evidence type="ECO:0000256" key="1">
    <source>
        <dbReference type="ARBA" id="ARBA00004316"/>
    </source>
</evidence>
<dbReference type="PANTHER" id="PTHR23116:SF36">
    <property type="entry name" value="HARMONIN"/>
    <property type="match status" value="1"/>
</dbReference>
<feature type="compositionally biased region" description="Low complexity" evidence="4">
    <location>
        <begin position="474"/>
        <end position="490"/>
    </location>
</feature>
<evidence type="ECO:0000313" key="6">
    <source>
        <dbReference type="EMBL" id="JAV19451.1"/>
    </source>
</evidence>
<dbReference type="Gene3D" id="2.30.42.10">
    <property type="match status" value="2"/>
</dbReference>
<name>A0A1Q3EVW6_CULTA</name>
<dbReference type="PANTHER" id="PTHR23116">
    <property type="entry name" value="PDZ DOMAIN CONTAINING WHIRLIN AND HARMONIN-RELATED"/>
    <property type="match status" value="1"/>
</dbReference>
<feature type="compositionally biased region" description="Basic and acidic residues" evidence="4">
    <location>
        <begin position="332"/>
        <end position="348"/>
    </location>
</feature>
<organism evidence="6">
    <name type="scientific">Culex tarsalis</name>
    <name type="common">Encephalitis mosquito</name>
    <dbReference type="NCBI Taxonomy" id="7177"/>
    <lineage>
        <taxon>Eukaryota</taxon>
        <taxon>Metazoa</taxon>
        <taxon>Ecdysozoa</taxon>
        <taxon>Arthropoda</taxon>
        <taxon>Hexapoda</taxon>
        <taxon>Insecta</taxon>
        <taxon>Pterygota</taxon>
        <taxon>Neoptera</taxon>
        <taxon>Endopterygota</taxon>
        <taxon>Diptera</taxon>
        <taxon>Nematocera</taxon>
        <taxon>Culicoidea</taxon>
        <taxon>Culicidae</taxon>
        <taxon>Culicinae</taxon>
        <taxon>Culicini</taxon>
        <taxon>Culex</taxon>
        <taxon>Culex</taxon>
    </lineage>
</organism>
<dbReference type="GO" id="GO:0032426">
    <property type="term" value="C:stereocilium tip"/>
    <property type="evidence" value="ECO:0007669"/>
    <property type="project" value="TreeGrafter"/>
</dbReference>
<feature type="domain" description="PDZ" evidence="5">
    <location>
        <begin position="212"/>
        <end position="282"/>
    </location>
</feature>
<feature type="compositionally biased region" description="Polar residues" evidence="4">
    <location>
        <begin position="740"/>
        <end position="762"/>
    </location>
</feature>
<feature type="region of interest" description="Disordered" evidence="4">
    <location>
        <begin position="728"/>
        <end position="762"/>
    </location>
</feature>
<sequence>MADYCNVRSGGSAASTFRSPTVFHHAPRHHTLTRTSGGGVGGPDRMDGGDRLVGTMDGGSQRVRTVRLCRPQNFGSHHFQVSGNFGFSIRGGLEYGTGFFVSAIEKDSEADRQGLRVGDQIVRVNGYQVDDAVHRELAQFVANQERLVLKVRSVGIIPVKERSGDPLTWHVVSSTTGKHRDDSRTSCSSTSSASSSSGGTLEEMLPPGRDIKVILSVAPRTKLGCGICKGPEWKPGIFVQFTKEGGVAREAGLRPGDQILSCNGREFADITFAEAVSIMKASHVLELVVRPGAGIDMFPGESSGYNSSASSVNGDQSPCWGDSAAKRLSIVREESISNGRGKDREKSGPKSGGTVSGRRNNTTIIEFSENGTVVNNSLISDNTKKTTDSVDGSKEGSSKLADICFVSKQSETKTIIVEVHRSASTNSVATNGSGGSNIPPPPPLFADKIPPPPPPNGLNGGKSGGLGTNRQQRSPSAVSLADSSASSGIADCGPSSGGLGNAISEELKRRAQKQTPSISSLCSPNALEPAAALTELENRLKEKRLKPTASVAGPPGTDAARHSALMDEFKAVHKRMFKNGFDNAELKRAPSKDKLPIEVRPPAVAPAPPTTSQSKGTMGRVAATEMARASGDIAELESIESFKLTNPSPKPVRPPSYYFCPQGTGPATMKKSQKPIAVTISEYQREAPRKPAGSVGNLKHELEKTLSLSNLRQRSESREDLVERIQINGGGRGDHEQVKLSRSSSVANVGGRSSTTSVSNGNRITIAISNSGDKKK</sequence>
<feature type="region of interest" description="Disordered" evidence="4">
    <location>
        <begin position="332"/>
        <end position="368"/>
    </location>
</feature>
<dbReference type="GO" id="GO:0002142">
    <property type="term" value="C:stereocilia ankle link complex"/>
    <property type="evidence" value="ECO:0007669"/>
    <property type="project" value="TreeGrafter"/>
</dbReference>
<dbReference type="PROSITE" id="PS50106">
    <property type="entry name" value="PDZ"/>
    <property type="match status" value="2"/>
</dbReference>
<evidence type="ECO:0000256" key="2">
    <source>
        <dbReference type="ARBA" id="ARBA00022737"/>
    </source>
</evidence>
<dbReference type="GO" id="GO:0005929">
    <property type="term" value="C:cilium"/>
    <property type="evidence" value="ECO:0007669"/>
    <property type="project" value="TreeGrafter"/>
</dbReference>
<feature type="compositionally biased region" description="Polar residues" evidence="4">
    <location>
        <begin position="357"/>
        <end position="368"/>
    </location>
</feature>
<keyword evidence="2" id="KW-0677">Repeat</keyword>
<dbReference type="FunFam" id="2.30.42.10:FF:000219">
    <property type="entry name" value="Uncharacterized protein, isoform C"/>
    <property type="match status" value="1"/>
</dbReference>
<evidence type="ECO:0000256" key="3">
    <source>
        <dbReference type="ARBA" id="ARBA00023273"/>
    </source>
</evidence>
<accession>A0A1Q3EVW6</accession>
<feature type="region of interest" description="Disordered" evidence="4">
    <location>
        <begin position="170"/>
        <end position="205"/>
    </location>
</feature>
<feature type="region of interest" description="Disordered" evidence="4">
    <location>
        <begin position="1"/>
        <end position="48"/>
    </location>
</feature>
<dbReference type="InterPro" id="IPR001478">
    <property type="entry name" value="PDZ"/>
</dbReference>
<feature type="region of interest" description="Disordered" evidence="4">
    <location>
        <begin position="599"/>
        <end position="618"/>
    </location>
</feature>
<feature type="domain" description="PDZ" evidence="5">
    <location>
        <begin position="65"/>
        <end position="141"/>
    </location>
</feature>